<dbReference type="GO" id="GO:0016020">
    <property type="term" value="C:membrane"/>
    <property type="evidence" value="ECO:0007669"/>
    <property type="project" value="UniProtKB-SubCell"/>
</dbReference>
<dbReference type="Proteomes" id="UP000316584">
    <property type="component" value="Chromosome"/>
</dbReference>
<dbReference type="EMBL" id="CP042218">
    <property type="protein sequence ID" value="QDW66021.1"/>
    <property type="molecule type" value="Genomic_DNA"/>
</dbReference>
<keyword evidence="8" id="KW-1185">Reference proteome</keyword>
<comment type="subcellular location">
    <subcellularLocation>
        <location evidence="1">Membrane</location>
        <topology evidence="1">Multi-pass membrane protein</topology>
    </subcellularLocation>
</comment>
<feature type="transmembrane region" description="Helical" evidence="5">
    <location>
        <begin position="410"/>
        <end position="429"/>
    </location>
</feature>
<protein>
    <submittedName>
        <fullName evidence="7">FUSC family protein</fullName>
    </submittedName>
</protein>
<evidence type="ECO:0000256" key="2">
    <source>
        <dbReference type="ARBA" id="ARBA00022692"/>
    </source>
</evidence>
<feature type="transmembrane region" description="Helical" evidence="5">
    <location>
        <begin position="441"/>
        <end position="462"/>
    </location>
</feature>
<keyword evidence="2 5" id="KW-0812">Transmembrane</keyword>
<keyword evidence="4 5" id="KW-0472">Membrane</keyword>
<dbReference type="Pfam" id="PF13515">
    <property type="entry name" value="FUSC_2"/>
    <property type="match status" value="1"/>
</dbReference>
<feature type="transmembrane region" description="Helical" evidence="5">
    <location>
        <begin position="320"/>
        <end position="338"/>
    </location>
</feature>
<gene>
    <name evidence="7" type="ORF">FPZ22_03195</name>
</gene>
<feature type="domain" description="Integral membrane bound transporter" evidence="6">
    <location>
        <begin position="331"/>
        <end position="458"/>
    </location>
</feature>
<feature type="transmembrane region" description="Helical" evidence="5">
    <location>
        <begin position="372"/>
        <end position="390"/>
    </location>
</feature>
<evidence type="ECO:0000256" key="3">
    <source>
        <dbReference type="ARBA" id="ARBA00022989"/>
    </source>
</evidence>
<dbReference type="InterPro" id="IPR049453">
    <property type="entry name" value="Memb_transporter_dom"/>
</dbReference>
<reference evidence="7 8" key="1">
    <citation type="submission" date="2019-07" db="EMBL/GenBank/DDBJ databases">
        <title>Full genome sequence of Luteimonas sp. Gr-4.</title>
        <authorList>
            <person name="Im W.-T."/>
        </authorList>
    </citation>
    <scope>NUCLEOTIDE SEQUENCE [LARGE SCALE GENOMIC DNA]</scope>
    <source>
        <strain evidence="7 8">Gr-4</strain>
    </source>
</reference>
<evidence type="ECO:0000256" key="5">
    <source>
        <dbReference type="SAM" id="Phobius"/>
    </source>
</evidence>
<evidence type="ECO:0000256" key="4">
    <source>
        <dbReference type="ARBA" id="ARBA00023136"/>
    </source>
</evidence>
<evidence type="ECO:0000256" key="1">
    <source>
        <dbReference type="ARBA" id="ARBA00004141"/>
    </source>
</evidence>
<dbReference type="AlphaFoldDB" id="A0A518N263"/>
<evidence type="ECO:0000259" key="6">
    <source>
        <dbReference type="Pfam" id="PF13515"/>
    </source>
</evidence>
<accession>A0A518N263</accession>
<evidence type="ECO:0000313" key="7">
    <source>
        <dbReference type="EMBL" id="QDW66021.1"/>
    </source>
</evidence>
<name>A0A518N263_9GAMM</name>
<keyword evidence="3 5" id="KW-1133">Transmembrane helix</keyword>
<feature type="transmembrane region" description="Helical" evidence="5">
    <location>
        <begin position="82"/>
        <end position="115"/>
    </location>
</feature>
<organism evidence="7 8">
    <name type="scientific">Luteimonas granuli</name>
    <dbReference type="NCBI Taxonomy" id="1176533"/>
    <lineage>
        <taxon>Bacteria</taxon>
        <taxon>Pseudomonadati</taxon>
        <taxon>Pseudomonadota</taxon>
        <taxon>Gammaproteobacteria</taxon>
        <taxon>Lysobacterales</taxon>
        <taxon>Lysobacteraceae</taxon>
        <taxon>Luteimonas</taxon>
    </lineage>
</organism>
<sequence>MSTATHSPEPPGLRKQLRGVFHVRRGPPRRWRFALRAAFCMGMPILAGWLAGDVTAGMMAATGGFTALYGSDRPYLDRARELAGIALAFALAVGLGMAAAEAGALVVVPVVAALAMVATWMGNAFQIGPPGAYMFLLACAAASGMREPPGGPLHSALLVLGGGSFAWCVHMLGVLVDPRGPEKAAVVRAGDAVAEHAAAIGTPGQRRAGHAAARALHAAWSTLVTYQHKRATSGGRLTALRAINRRLHTLFADAIWRPDRGDPSSTAIDEVRGLQAQARALVHAGQLPEGVVPGMVPLGHPGALTVLAEALRPGSLSRGVVLRVGLAALVAGWLGAQFNLERSYWAVAAAVLMLHQGFDWNRTLVRSAERLLGTWVGLLLGGAIILLYPQGPWLVLTVMALQFAVEMLVVRNYAAAVVFITSAALLLASGGHPVDSPGAYVLARGVDTAVGCLVALLVFRLLPSKPAAVLPPLLAGTIRGVDALAPHLARGDVDTRAARVAARDLQRQGFALEDAYESALAAGPAQRSEAERQWPAVAATLQLAYRALSAGWMFDRLDDAAARERARELFGEGGETGLRESLRVLATAAETKENPPPALPLLPPLLERELRHLHDCLRGEPGRQPAGPEPTLRE</sequence>
<dbReference type="KEGG" id="lug:FPZ22_03195"/>
<feature type="transmembrane region" description="Helical" evidence="5">
    <location>
        <begin position="157"/>
        <end position="176"/>
    </location>
</feature>
<proteinExistence type="predicted"/>
<evidence type="ECO:0000313" key="8">
    <source>
        <dbReference type="Proteomes" id="UP000316584"/>
    </source>
</evidence>
<dbReference type="RefSeq" id="WP_144890242.1">
    <property type="nucleotide sequence ID" value="NZ_CP042218.1"/>
</dbReference>
<dbReference type="OrthoDB" id="581879at2"/>